<proteinExistence type="predicted"/>
<organism evidence="1 2">
    <name type="scientific">Carnegiea gigantea</name>
    <dbReference type="NCBI Taxonomy" id="171969"/>
    <lineage>
        <taxon>Eukaryota</taxon>
        <taxon>Viridiplantae</taxon>
        <taxon>Streptophyta</taxon>
        <taxon>Embryophyta</taxon>
        <taxon>Tracheophyta</taxon>
        <taxon>Spermatophyta</taxon>
        <taxon>Magnoliopsida</taxon>
        <taxon>eudicotyledons</taxon>
        <taxon>Gunneridae</taxon>
        <taxon>Pentapetalae</taxon>
        <taxon>Caryophyllales</taxon>
        <taxon>Cactineae</taxon>
        <taxon>Cactaceae</taxon>
        <taxon>Cactoideae</taxon>
        <taxon>Echinocereeae</taxon>
        <taxon>Carnegiea</taxon>
    </lineage>
</organism>
<dbReference type="PANTHER" id="PTHR33240:SF17">
    <property type="entry name" value="EUKARYOTIC PEPTIDE CHAIN RELEASE FACTOR GTP-BINDING SUBUNIT-LIKE"/>
    <property type="match status" value="1"/>
</dbReference>
<keyword evidence="2" id="KW-1185">Reference proteome</keyword>
<accession>A0A9Q1JLF2</accession>
<dbReference type="PANTHER" id="PTHR33240">
    <property type="entry name" value="OS08G0508500 PROTEIN"/>
    <property type="match status" value="1"/>
</dbReference>
<sequence length="277" mass="31375">MEAANSTDHFLILIKYLPLDACLPTGRTAYRLPVTQSGSGRRLGRTRVVEPEWSTLYKATWSTRGSKVHVSFDESRSPHNPRRRMKSVRQKSWPLFLEAIWKAQLRGAQQVLTTKQGTRITVPTMVFGGKEAPRFTSLHNDPLLIEMKIASGSFIDIITWDCLKKFTHLGRDIIPLVHPILGFGRQEVNPTGMIHLPTCFGDKLKDKNLEVDFLVIDVPMSYNVILGRPALYKVKAVITPYFLQLQFEVDDGSMGEIHGDQRTAQECYLVSIQPLVE</sequence>
<dbReference type="CDD" id="cd00303">
    <property type="entry name" value="retropepsin_like"/>
    <property type="match status" value="1"/>
</dbReference>
<name>A0A9Q1JLF2_9CARY</name>
<protein>
    <submittedName>
        <fullName evidence="1">Uncharacterized protein</fullName>
    </submittedName>
</protein>
<dbReference type="Proteomes" id="UP001153076">
    <property type="component" value="Unassembled WGS sequence"/>
</dbReference>
<evidence type="ECO:0000313" key="1">
    <source>
        <dbReference type="EMBL" id="KAJ8424731.1"/>
    </source>
</evidence>
<reference evidence="1" key="1">
    <citation type="submission" date="2022-04" db="EMBL/GenBank/DDBJ databases">
        <title>Carnegiea gigantea Genome sequencing and assembly v2.</title>
        <authorList>
            <person name="Copetti D."/>
            <person name="Sanderson M.J."/>
            <person name="Burquez A."/>
            <person name="Wojciechowski M.F."/>
        </authorList>
    </citation>
    <scope>NUCLEOTIDE SEQUENCE</scope>
    <source>
        <strain evidence="1">SGP5-SGP5p</strain>
        <tissue evidence="1">Aerial part</tissue>
    </source>
</reference>
<evidence type="ECO:0000313" key="2">
    <source>
        <dbReference type="Proteomes" id="UP001153076"/>
    </source>
</evidence>
<gene>
    <name evidence="1" type="ORF">Cgig2_010031</name>
</gene>
<dbReference type="AlphaFoldDB" id="A0A9Q1JLF2"/>
<comment type="caution">
    <text evidence="1">The sequence shown here is derived from an EMBL/GenBank/DDBJ whole genome shotgun (WGS) entry which is preliminary data.</text>
</comment>
<dbReference type="OrthoDB" id="2919534at2759"/>
<dbReference type="EMBL" id="JAKOGI010001615">
    <property type="protein sequence ID" value="KAJ8424731.1"/>
    <property type="molecule type" value="Genomic_DNA"/>
</dbReference>